<dbReference type="InterPro" id="IPR011050">
    <property type="entry name" value="Pectin_lyase_fold/virulence"/>
</dbReference>
<keyword evidence="2" id="KW-1185">Reference proteome</keyword>
<dbReference type="Proteomes" id="UP000316921">
    <property type="component" value="Chromosome"/>
</dbReference>
<reference evidence="1 2" key="1">
    <citation type="submission" date="2019-02" db="EMBL/GenBank/DDBJ databases">
        <title>Deep-cultivation of Planctomycetes and their phenomic and genomic characterization uncovers novel biology.</title>
        <authorList>
            <person name="Wiegand S."/>
            <person name="Jogler M."/>
            <person name="Boedeker C."/>
            <person name="Pinto D."/>
            <person name="Vollmers J."/>
            <person name="Rivas-Marin E."/>
            <person name="Kohn T."/>
            <person name="Peeters S.H."/>
            <person name="Heuer A."/>
            <person name="Rast P."/>
            <person name="Oberbeckmann S."/>
            <person name="Bunk B."/>
            <person name="Jeske O."/>
            <person name="Meyerdierks A."/>
            <person name="Storesund J.E."/>
            <person name="Kallscheuer N."/>
            <person name="Luecker S."/>
            <person name="Lage O.M."/>
            <person name="Pohl T."/>
            <person name="Merkel B.J."/>
            <person name="Hornburger P."/>
            <person name="Mueller R.-W."/>
            <person name="Bruemmer F."/>
            <person name="Labrenz M."/>
            <person name="Spormann A.M."/>
            <person name="Op den Camp H."/>
            <person name="Overmann J."/>
            <person name="Amann R."/>
            <person name="Jetten M.S.M."/>
            <person name="Mascher T."/>
            <person name="Medema M.H."/>
            <person name="Devos D.P."/>
            <person name="Kaster A.-K."/>
            <person name="Ovreas L."/>
            <person name="Rohde M."/>
            <person name="Galperin M.Y."/>
            <person name="Jogler C."/>
        </authorList>
    </citation>
    <scope>NUCLEOTIDE SEQUENCE [LARGE SCALE GENOMIC DNA]</scope>
    <source>
        <strain evidence="1 2">Pla133</strain>
    </source>
</reference>
<evidence type="ECO:0000313" key="2">
    <source>
        <dbReference type="Proteomes" id="UP000316921"/>
    </source>
</evidence>
<dbReference type="AlphaFoldDB" id="A0A518BDX6"/>
<accession>A0A518BDX6</accession>
<dbReference type="EMBL" id="CP036287">
    <property type="protein sequence ID" value="QDU65187.1"/>
    <property type="molecule type" value="Genomic_DNA"/>
</dbReference>
<evidence type="ECO:0000313" key="1">
    <source>
        <dbReference type="EMBL" id="QDU65187.1"/>
    </source>
</evidence>
<dbReference type="RefSeq" id="WP_145061553.1">
    <property type="nucleotide sequence ID" value="NZ_CP036287.1"/>
</dbReference>
<sequence length="389" mass="39235">MLLALASLALAPQIWTIDDDGPADFADLPAAVAAASDGDILQLMPGDYTGTTITKDLKLFGYVVGFFESVKIVHPGLVVDGSGGGPTTITLLDLQVEHLVLRNLPGRVRLDATSCYNVEIEGCADVVLTRAGFGAFSSSLAALTVTDSKVSLVSSGIAGGIAPETKNGTAGLALSGESEVSAVGTRIIGGNAGDLFFGSGTPGPAIRVLDGAASLTVRGSSNHEIAGGYDPSSPLAPALTQVPSVQVLGGTLDLTWSGVDFSDAPTPPLTTAEPYLQVGPTIPASPLNPYLDRELTVFGAPGDVAVVAVAAGSSTSLPTSYLGENLRVDLGQLLLLELLVLQGQNVPATAIVTPPTGPSVVGIEVDVQALVALAGGGSFVTNSAQILLK</sequence>
<organism evidence="1 2">
    <name type="scientific">Engelhardtia mirabilis</name>
    <dbReference type="NCBI Taxonomy" id="2528011"/>
    <lineage>
        <taxon>Bacteria</taxon>
        <taxon>Pseudomonadati</taxon>
        <taxon>Planctomycetota</taxon>
        <taxon>Planctomycetia</taxon>
        <taxon>Planctomycetia incertae sedis</taxon>
        <taxon>Engelhardtia</taxon>
    </lineage>
</organism>
<protein>
    <recommendedName>
        <fullName evidence="3">DUF1565 domain-containing protein</fullName>
    </recommendedName>
</protein>
<name>A0A518BDX6_9BACT</name>
<proteinExistence type="predicted"/>
<dbReference type="KEGG" id="pbap:Pla133_02510"/>
<gene>
    <name evidence="1" type="ORF">Pla133_02510</name>
</gene>
<evidence type="ECO:0008006" key="3">
    <source>
        <dbReference type="Google" id="ProtNLM"/>
    </source>
</evidence>
<dbReference type="SUPFAM" id="SSF51126">
    <property type="entry name" value="Pectin lyase-like"/>
    <property type="match status" value="1"/>
</dbReference>